<accession>W6TV76</accession>
<dbReference type="EMBL" id="AWTR02000014">
    <property type="protein sequence ID" value="ETZ07682.1"/>
    <property type="molecule type" value="Genomic_DNA"/>
</dbReference>
<organism evidence="2 3">
    <name type="scientific">Holospora obtusa F1</name>
    <dbReference type="NCBI Taxonomy" id="1399147"/>
    <lineage>
        <taxon>Bacteria</taxon>
        <taxon>Pseudomonadati</taxon>
        <taxon>Pseudomonadota</taxon>
        <taxon>Alphaproteobacteria</taxon>
        <taxon>Holosporales</taxon>
        <taxon>Holosporaceae</taxon>
        <taxon>Holospora</taxon>
    </lineage>
</organism>
<feature type="compositionally biased region" description="Polar residues" evidence="1">
    <location>
        <begin position="176"/>
        <end position="190"/>
    </location>
</feature>
<feature type="compositionally biased region" description="Polar residues" evidence="1">
    <location>
        <begin position="205"/>
        <end position="218"/>
    </location>
</feature>
<evidence type="ECO:0000313" key="3">
    <source>
        <dbReference type="Proteomes" id="UP000019112"/>
    </source>
</evidence>
<name>W6TV76_HOLOB</name>
<protein>
    <submittedName>
        <fullName evidence="2">Uncharacterized protein</fullName>
    </submittedName>
</protein>
<sequence length="362" mass="40956">MHKTPSDLDTSQSSNTTEKNTAPQFGDTSILERKTNVNTSQNFVDGQTDDLNTSQSFGNNESDNLTRSQSFGDDESDDLNRSQFIGSSSKDTHKSLNTSQKFNDENQNFTNTSQSSQFGDQNFLNGMNNKNQNFTNTSQSSQFGDQNFLNGMNNKNQNFTNTSQSSQFGNLPVPNEMNNKNQNLESTSPSPHLGDQPILKETIDTKQGTARQTKSPSSRMDIQSFFEIWNTYVDAYKKGISKNLKNESDKIEAINKNVLESYFKIRTKFAGKMTLLSFDHQNILKFFMILVLAIITNNTDNFWTTTKQAEIKKVLQDLVSMLGKTLSIKDFLSTENIQTMCKNFDPKDQKECTKFLSHTSNF</sequence>
<dbReference type="AlphaFoldDB" id="W6TV76"/>
<feature type="compositionally biased region" description="Polar residues" evidence="1">
    <location>
        <begin position="7"/>
        <end position="27"/>
    </location>
</feature>
<keyword evidence="3" id="KW-1185">Reference proteome</keyword>
<dbReference type="Proteomes" id="UP000019112">
    <property type="component" value="Unassembled WGS sequence"/>
</dbReference>
<evidence type="ECO:0000256" key="1">
    <source>
        <dbReference type="SAM" id="MobiDB-lite"/>
    </source>
</evidence>
<gene>
    <name evidence="2" type="ORF">P618_200114</name>
</gene>
<reference evidence="2 3" key="1">
    <citation type="journal article" date="2014" name="FEMS Microbiol. Lett.">
        <title>Draft genome sequences of three Holospora species (Holospora obtusa, Holospora undulata, and Holospora elegans), endonuclear symbiotic bacteria of the ciliate Paramecium caudatum.</title>
        <authorList>
            <person name="Dohra H."/>
            <person name="Tanaka K."/>
            <person name="Suzuki T."/>
            <person name="Fujishima M."/>
            <person name="Suzuki H."/>
        </authorList>
    </citation>
    <scope>NUCLEOTIDE SEQUENCE [LARGE SCALE GENOMIC DNA]</scope>
    <source>
        <strain evidence="2 3">F1</strain>
    </source>
</reference>
<feature type="compositionally biased region" description="Polar residues" evidence="1">
    <location>
        <begin position="81"/>
        <end position="169"/>
    </location>
</feature>
<evidence type="ECO:0000313" key="2">
    <source>
        <dbReference type="EMBL" id="ETZ07682.1"/>
    </source>
</evidence>
<proteinExistence type="predicted"/>
<comment type="caution">
    <text evidence="2">The sequence shown here is derived from an EMBL/GenBank/DDBJ whole genome shotgun (WGS) entry which is preliminary data.</text>
</comment>
<feature type="region of interest" description="Disordered" evidence="1">
    <location>
        <begin position="1"/>
        <end position="218"/>
    </location>
</feature>
<feature type="compositionally biased region" description="Polar residues" evidence="1">
    <location>
        <begin position="36"/>
        <end position="71"/>
    </location>
</feature>